<keyword evidence="1" id="KW-1133">Transmembrane helix</keyword>
<name>A0A0C9Y5Z5_9AGAM</name>
<keyword evidence="3" id="KW-1185">Reference proteome</keyword>
<feature type="transmembrane region" description="Helical" evidence="1">
    <location>
        <begin position="141"/>
        <end position="174"/>
    </location>
</feature>
<evidence type="ECO:0000313" key="3">
    <source>
        <dbReference type="Proteomes" id="UP000054018"/>
    </source>
</evidence>
<dbReference type="EMBL" id="KN834087">
    <property type="protein sequence ID" value="KIK12396.1"/>
    <property type="molecule type" value="Genomic_DNA"/>
</dbReference>
<dbReference type="OrthoDB" id="3253189at2759"/>
<feature type="transmembrane region" description="Helical" evidence="1">
    <location>
        <begin position="105"/>
        <end position="129"/>
    </location>
</feature>
<feature type="transmembrane region" description="Helical" evidence="1">
    <location>
        <begin position="180"/>
        <end position="203"/>
    </location>
</feature>
<accession>A0A0C9Y5Z5</accession>
<gene>
    <name evidence="2" type="ORF">PISMIDRAFT_648548</name>
</gene>
<dbReference type="Proteomes" id="UP000054018">
    <property type="component" value="Unassembled WGS sequence"/>
</dbReference>
<dbReference type="HOGENOM" id="CLU_099526_0_1_1"/>
<keyword evidence="1" id="KW-0472">Membrane</keyword>
<evidence type="ECO:0000313" key="2">
    <source>
        <dbReference type="EMBL" id="KIK12396.1"/>
    </source>
</evidence>
<keyword evidence="1" id="KW-0812">Transmembrane</keyword>
<feature type="transmembrane region" description="Helical" evidence="1">
    <location>
        <begin position="67"/>
        <end position="85"/>
    </location>
</feature>
<proteinExistence type="predicted"/>
<organism evidence="2 3">
    <name type="scientific">Pisolithus microcarpus 441</name>
    <dbReference type="NCBI Taxonomy" id="765257"/>
    <lineage>
        <taxon>Eukaryota</taxon>
        <taxon>Fungi</taxon>
        <taxon>Dikarya</taxon>
        <taxon>Basidiomycota</taxon>
        <taxon>Agaricomycotina</taxon>
        <taxon>Agaricomycetes</taxon>
        <taxon>Agaricomycetidae</taxon>
        <taxon>Boletales</taxon>
        <taxon>Sclerodermatineae</taxon>
        <taxon>Pisolithaceae</taxon>
        <taxon>Pisolithus</taxon>
    </lineage>
</organism>
<sequence length="204" mass="22611">MEEEYTLIVCDRPADAYRKKALSFMQQFRRCAFLILLGTPSLESLLRLSEKDEKEWLKLKDRLTQRTININVVGALAVASSSSFLTTPSPTRFANWDREFPYFCIAASNGSAMLAVISGLGLLIFLNVMGPESIKAAQKSTFRFVILVTLLMMPLTFLSASSLSAGLAWIGAVWFGDKIWMKLAVSTGCALFVLTLFVITAALY</sequence>
<dbReference type="AlphaFoldDB" id="A0A0C9Y5Z5"/>
<evidence type="ECO:0008006" key="4">
    <source>
        <dbReference type="Google" id="ProtNLM"/>
    </source>
</evidence>
<reference evidence="2 3" key="1">
    <citation type="submission" date="2014-04" db="EMBL/GenBank/DDBJ databases">
        <authorList>
            <consortium name="DOE Joint Genome Institute"/>
            <person name="Kuo A."/>
            <person name="Kohler A."/>
            <person name="Costa M.D."/>
            <person name="Nagy L.G."/>
            <person name="Floudas D."/>
            <person name="Copeland A."/>
            <person name="Barry K.W."/>
            <person name="Cichocki N."/>
            <person name="Veneault-Fourrey C."/>
            <person name="LaButti K."/>
            <person name="Lindquist E.A."/>
            <person name="Lipzen A."/>
            <person name="Lundell T."/>
            <person name="Morin E."/>
            <person name="Murat C."/>
            <person name="Sun H."/>
            <person name="Tunlid A."/>
            <person name="Henrissat B."/>
            <person name="Grigoriev I.V."/>
            <person name="Hibbett D.S."/>
            <person name="Martin F."/>
            <person name="Nordberg H.P."/>
            <person name="Cantor M.N."/>
            <person name="Hua S.X."/>
        </authorList>
    </citation>
    <scope>NUCLEOTIDE SEQUENCE [LARGE SCALE GENOMIC DNA]</scope>
    <source>
        <strain evidence="2 3">441</strain>
    </source>
</reference>
<reference evidence="3" key="2">
    <citation type="submission" date="2015-01" db="EMBL/GenBank/DDBJ databases">
        <title>Evolutionary Origins and Diversification of the Mycorrhizal Mutualists.</title>
        <authorList>
            <consortium name="DOE Joint Genome Institute"/>
            <consortium name="Mycorrhizal Genomics Consortium"/>
            <person name="Kohler A."/>
            <person name="Kuo A."/>
            <person name="Nagy L.G."/>
            <person name="Floudas D."/>
            <person name="Copeland A."/>
            <person name="Barry K.W."/>
            <person name="Cichocki N."/>
            <person name="Veneault-Fourrey C."/>
            <person name="LaButti K."/>
            <person name="Lindquist E.A."/>
            <person name="Lipzen A."/>
            <person name="Lundell T."/>
            <person name="Morin E."/>
            <person name="Murat C."/>
            <person name="Riley R."/>
            <person name="Ohm R."/>
            <person name="Sun H."/>
            <person name="Tunlid A."/>
            <person name="Henrissat B."/>
            <person name="Grigoriev I.V."/>
            <person name="Hibbett D.S."/>
            <person name="Martin F."/>
        </authorList>
    </citation>
    <scope>NUCLEOTIDE SEQUENCE [LARGE SCALE GENOMIC DNA]</scope>
    <source>
        <strain evidence="3">441</strain>
    </source>
</reference>
<evidence type="ECO:0000256" key="1">
    <source>
        <dbReference type="SAM" id="Phobius"/>
    </source>
</evidence>
<protein>
    <recommendedName>
        <fullName evidence="4">PGG domain-containing protein</fullName>
    </recommendedName>
</protein>